<dbReference type="GO" id="GO:0006355">
    <property type="term" value="P:regulation of DNA-templated transcription"/>
    <property type="evidence" value="ECO:0007669"/>
    <property type="project" value="InterPro"/>
</dbReference>
<proteinExistence type="inferred from homology"/>
<reference evidence="2 3" key="1">
    <citation type="journal article" date="2010" name="Science">
        <title>Genomic comparison of the ants Camponotus floridanus and Harpegnathos saltator.</title>
        <authorList>
            <person name="Bonasio R."/>
            <person name="Zhang G."/>
            <person name="Ye C."/>
            <person name="Mutti N.S."/>
            <person name="Fang X."/>
            <person name="Qin N."/>
            <person name="Donahue G."/>
            <person name="Yang P."/>
            <person name="Li Q."/>
            <person name="Li C."/>
            <person name="Zhang P."/>
            <person name="Huang Z."/>
            <person name="Berger S.L."/>
            <person name="Reinberg D."/>
            <person name="Wang J."/>
            <person name="Liebig J."/>
        </authorList>
    </citation>
    <scope>NUCLEOTIDE SEQUENCE [LARGE SCALE GENOMIC DNA]</scope>
    <source>
        <strain evidence="2 3">Hsal</strain>
    </source>
</reference>
<organism evidence="2 3">
    <name type="scientific">Candidatus Tokpelaia hoelldobleri</name>
    <dbReference type="NCBI Taxonomy" id="1902579"/>
    <lineage>
        <taxon>Bacteria</taxon>
        <taxon>Pseudomonadati</taxon>
        <taxon>Pseudomonadota</taxon>
        <taxon>Alphaproteobacteria</taxon>
        <taxon>Hyphomicrobiales</taxon>
        <taxon>Candidatus Tokpelaia</taxon>
    </lineage>
</organism>
<dbReference type="AlphaFoldDB" id="A0A1U9JUK9"/>
<reference evidence="2 3" key="2">
    <citation type="journal article" date="2016" name="Sci. Rep.">
        <title>The genome of Rhizobiales bacteria in predatory ants reveals urease gene functions but no genes for nitrogen fixation.</title>
        <authorList>
            <person name="Neuvonen M.M."/>
            <person name="Tamarit D."/>
            <person name="Naslund K."/>
            <person name="Liebig J."/>
            <person name="Feldhaar H."/>
            <person name="Moran N.A."/>
            <person name="Guy L."/>
            <person name="Andersson S.G."/>
        </authorList>
    </citation>
    <scope>NUCLEOTIDE SEQUENCE [LARGE SCALE GENOMIC DNA]</scope>
    <source>
        <strain evidence="2 3">Hsal</strain>
    </source>
</reference>
<dbReference type="InterPro" id="IPR008807">
    <property type="entry name" value="ROS_MUCR"/>
</dbReference>
<sequence length="146" mass="16741">MTTEKEAMHRLLSEKTADIVCAFTSNNTIEYEELPNFVRAVYQALSVVGNTHVTQENRPAPAVNPKRSVFPDYIICLEDGKKYKSLKRHLAAKYHMTPDEYREKWGLGAHYPMIAPNYAKKRAELAKIIGFTPRAEREKQTKTAKK</sequence>
<dbReference type="GO" id="GO:0008270">
    <property type="term" value="F:zinc ion binding"/>
    <property type="evidence" value="ECO:0007669"/>
    <property type="project" value="InterPro"/>
</dbReference>
<dbReference type="InterPro" id="IPR041920">
    <property type="entry name" value="ROS/MUCR_sf"/>
</dbReference>
<gene>
    <name evidence="2" type="primary">mucR</name>
    <name evidence="2" type="ORF">BHV28_08370</name>
</gene>
<evidence type="ECO:0000313" key="2">
    <source>
        <dbReference type="EMBL" id="AQS41536.1"/>
    </source>
</evidence>
<dbReference type="Pfam" id="PF05443">
    <property type="entry name" value="ROS_MUCR"/>
    <property type="match status" value="1"/>
</dbReference>
<dbReference type="EMBL" id="CP017315">
    <property type="protein sequence ID" value="AQS41536.1"/>
    <property type="molecule type" value="Genomic_DNA"/>
</dbReference>
<dbReference type="Gene3D" id="1.10.10.1550">
    <property type="entry name" value="ROS/MUCR transcriptional regulator protein"/>
    <property type="match status" value="1"/>
</dbReference>
<comment type="similarity">
    <text evidence="1">Belongs to the ros/MucR family.</text>
</comment>
<dbReference type="KEGG" id="thd:BHV28_08370"/>
<protein>
    <submittedName>
        <fullName evidence="2">Transcriptional regulatory protein MucR</fullName>
    </submittedName>
</protein>
<dbReference type="Proteomes" id="UP000188912">
    <property type="component" value="Chromosome"/>
</dbReference>
<dbReference type="GO" id="GO:0003677">
    <property type="term" value="F:DNA binding"/>
    <property type="evidence" value="ECO:0007669"/>
    <property type="project" value="InterPro"/>
</dbReference>
<dbReference type="STRING" id="1902579.BHV28_08370"/>
<evidence type="ECO:0000313" key="3">
    <source>
        <dbReference type="Proteomes" id="UP000188912"/>
    </source>
</evidence>
<keyword evidence="3" id="KW-1185">Reference proteome</keyword>
<accession>A0A1U9JUK9</accession>
<evidence type="ECO:0000256" key="1">
    <source>
        <dbReference type="ARBA" id="ARBA00007031"/>
    </source>
</evidence>
<name>A0A1U9JUK9_9HYPH</name>